<dbReference type="PANTHER" id="PTHR47706">
    <property type="entry name" value="NMRA-LIKE FAMILY PROTEIN"/>
    <property type="match status" value="1"/>
</dbReference>
<dbReference type="GO" id="GO:0016491">
    <property type="term" value="F:oxidoreductase activity"/>
    <property type="evidence" value="ECO:0007669"/>
    <property type="project" value="UniProtKB-KW"/>
</dbReference>
<keyword evidence="4" id="KW-1185">Reference proteome</keyword>
<organism evidence="3 4">
    <name type="scientific">Cercospora zeae-maydis SCOH1-5</name>
    <dbReference type="NCBI Taxonomy" id="717836"/>
    <lineage>
        <taxon>Eukaryota</taxon>
        <taxon>Fungi</taxon>
        <taxon>Dikarya</taxon>
        <taxon>Ascomycota</taxon>
        <taxon>Pezizomycotina</taxon>
        <taxon>Dothideomycetes</taxon>
        <taxon>Dothideomycetidae</taxon>
        <taxon>Mycosphaerellales</taxon>
        <taxon>Mycosphaerellaceae</taxon>
        <taxon>Cercospora</taxon>
    </lineage>
</organism>
<sequence length="323" mass="35153">MMGANVPGNIDNIRRVLVLGDNRLSTSILSGLSSNPSVDLELHLAVHQKSSSSPGSHVSVHTVDFTAESLNALFHELSPDIIFSTSHGGSFDQQKSIIDTAISVGISRFVPAEFGQDSQNTALHGRLPPLRGRWQCINYLKELGDKGAIEWVAPATGIQLDQAIISGNIGFDLKWQSVTVHGTGNEEFAASSTQWNGKVATAITSNWDNVKNQYLYAPGMITTVNTCLAALQNATGQKWERGDNDVEDMVREGERRIERGFPDAGMFLLEKSVLCDESLNTVGPFREKDAKRMLGMEGEKLEDVVKKVVHDFKHDGKGDCGCG</sequence>
<dbReference type="Gene3D" id="3.40.50.720">
    <property type="entry name" value="NAD(P)-binding Rossmann-like Domain"/>
    <property type="match status" value="1"/>
</dbReference>
<evidence type="ECO:0000313" key="4">
    <source>
        <dbReference type="Proteomes" id="UP000799539"/>
    </source>
</evidence>
<evidence type="ECO:0000256" key="2">
    <source>
        <dbReference type="ARBA" id="ARBA00023002"/>
    </source>
</evidence>
<reference evidence="3" key="1">
    <citation type="journal article" date="2020" name="Stud. Mycol.">
        <title>101 Dothideomycetes genomes: a test case for predicting lifestyles and emergence of pathogens.</title>
        <authorList>
            <person name="Haridas S."/>
            <person name="Albert R."/>
            <person name="Binder M."/>
            <person name="Bloem J."/>
            <person name="Labutti K."/>
            <person name="Salamov A."/>
            <person name="Andreopoulos B."/>
            <person name="Baker S."/>
            <person name="Barry K."/>
            <person name="Bills G."/>
            <person name="Bluhm B."/>
            <person name="Cannon C."/>
            <person name="Castanera R."/>
            <person name="Culley D."/>
            <person name="Daum C."/>
            <person name="Ezra D."/>
            <person name="Gonzalez J."/>
            <person name="Henrissat B."/>
            <person name="Kuo A."/>
            <person name="Liang C."/>
            <person name="Lipzen A."/>
            <person name="Lutzoni F."/>
            <person name="Magnuson J."/>
            <person name="Mondo S."/>
            <person name="Nolan M."/>
            <person name="Ohm R."/>
            <person name="Pangilinan J."/>
            <person name="Park H.-J."/>
            <person name="Ramirez L."/>
            <person name="Alfaro M."/>
            <person name="Sun H."/>
            <person name="Tritt A."/>
            <person name="Yoshinaga Y."/>
            <person name="Zwiers L.-H."/>
            <person name="Turgeon B."/>
            <person name="Goodwin S."/>
            <person name="Spatafora J."/>
            <person name="Crous P."/>
            <person name="Grigoriev I."/>
        </authorList>
    </citation>
    <scope>NUCLEOTIDE SEQUENCE</scope>
    <source>
        <strain evidence="3">SCOH1-5</strain>
    </source>
</reference>
<keyword evidence="1" id="KW-0521">NADP</keyword>
<accession>A0A6A6EVR0</accession>
<evidence type="ECO:0000256" key="1">
    <source>
        <dbReference type="ARBA" id="ARBA00022857"/>
    </source>
</evidence>
<evidence type="ECO:0008006" key="5">
    <source>
        <dbReference type="Google" id="ProtNLM"/>
    </source>
</evidence>
<dbReference type="Gene3D" id="3.90.25.10">
    <property type="entry name" value="UDP-galactose 4-epimerase, domain 1"/>
    <property type="match status" value="1"/>
</dbReference>
<gene>
    <name evidence="3" type="ORF">CERZMDRAFT_108064</name>
</gene>
<dbReference type="OrthoDB" id="9984533at2759"/>
<dbReference type="InterPro" id="IPR036291">
    <property type="entry name" value="NAD(P)-bd_dom_sf"/>
</dbReference>
<dbReference type="Proteomes" id="UP000799539">
    <property type="component" value="Unassembled WGS sequence"/>
</dbReference>
<name>A0A6A6EVR0_9PEZI</name>
<dbReference type="EMBL" id="ML992722">
    <property type="protein sequence ID" value="KAF2206378.1"/>
    <property type="molecule type" value="Genomic_DNA"/>
</dbReference>
<dbReference type="PANTHER" id="PTHR47706:SF10">
    <property type="entry name" value="NMRA-LIKE DOMAIN-CONTAINING PROTEIN"/>
    <property type="match status" value="1"/>
</dbReference>
<evidence type="ECO:0000313" key="3">
    <source>
        <dbReference type="EMBL" id="KAF2206378.1"/>
    </source>
</evidence>
<keyword evidence="2" id="KW-0560">Oxidoreductase</keyword>
<dbReference type="InterPro" id="IPR051609">
    <property type="entry name" value="NmrA/Isoflavone_reductase-like"/>
</dbReference>
<dbReference type="SUPFAM" id="SSF51735">
    <property type="entry name" value="NAD(P)-binding Rossmann-fold domains"/>
    <property type="match status" value="1"/>
</dbReference>
<proteinExistence type="predicted"/>
<protein>
    <recommendedName>
        <fullName evidence="5">NmrA-like domain-containing protein</fullName>
    </recommendedName>
</protein>
<dbReference type="AlphaFoldDB" id="A0A6A6EVR0"/>